<accession>U6KWS4</accession>
<dbReference type="VEuPathDB" id="ToxoDB:ETH_00039820"/>
<dbReference type="VEuPathDB" id="ToxoDB:ETH2_0742400"/>
<dbReference type="EMBL" id="HG675301">
    <property type="protein sequence ID" value="CDJ40814.1"/>
    <property type="molecule type" value="Genomic_DNA"/>
</dbReference>
<evidence type="ECO:0000313" key="2">
    <source>
        <dbReference type="EMBL" id="CDJ40814.1"/>
    </source>
</evidence>
<feature type="non-terminal residue" evidence="2">
    <location>
        <position position="175"/>
    </location>
</feature>
<feature type="region of interest" description="Disordered" evidence="1">
    <location>
        <begin position="141"/>
        <end position="175"/>
    </location>
</feature>
<dbReference type="OrthoDB" id="5860652at2759"/>
<dbReference type="GeneID" id="25257005"/>
<protein>
    <submittedName>
        <fullName evidence="2">Uncharacterized protein</fullName>
    </submittedName>
</protein>
<feature type="region of interest" description="Disordered" evidence="1">
    <location>
        <begin position="70"/>
        <end position="107"/>
    </location>
</feature>
<organism evidence="2 3">
    <name type="scientific">Eimeria tenella</name>
    <name type="common">Coccidian parasite</name>
    <dbReference type="NCBI Taxonomy" id="5802"/>
    <lineage>
        <taxon>Eukaryota</taxon>
        <taxon>Sar</taxon>
        <taxon>Alveolata</taxon>
        <taxon>Apicomplexa</taxon>
        <taxon>Conoidasida</taxon>
        <taxon>Coccidia</taxon>
        <taxon>Eucoccidiorida</taxon>
        <taxon>Eimeriorina</taxon>
        <taxon>Eimeriidae</taxon>
        <taxon>Eimeria</taxon>
    </lineage>
</organism>
<name>U6KWS4_EIMTE</name>
<dbReference type="AlphaFoldDB" id="U6KWS4"/>
<reference evidence="2" key="1">
    <citation type="submission" date="2013-10" db="EMBL/GenBank/DDBJ databases">
        <title>Genomic analysis of the causative agents of coccidiosis in chickens.</title>
        <authorList>
            <person name="Reid A.J."/>
            <person name="Blake D."/>
            <person name="Billington K."/>
            <person name="Browne H."/>
            <person name="Dunn M."/>
            <person name="Hung S."/>
            <person name="Kawahara F."/>
            <person name="Miranda-Saavedra D."/>
            <person name="Mourier T."/>
            <person name="Nagra H."/>
            <person name="Otto T.D."/>
            <person name="Rawlings N."/>
            <person name="Sanchez A."/>
            <person name="Sanders M."/>
            <person name="Subramaniam C."/>
            <person name="Tay Y."/>
            <person name="Dear P."/>
            <person name="Doerig C."/>
            <person name="Gruber A."/>
            <person name="Parkinson J."/>
            <person name="Shirley M."/>
            <person name="Wan K.L."/>
            <person name="Berriman M."/>
            <person name="Tomley F."/>
            <person name="Pain A."/>
        </authorList>
    </citation>
    <scope>NUCLEOTIDE SEQUENCE [LARGE SCALE GENOMIC DNA]</scope>
    <source>
        <strain evidence="2">Houghton</strain>
    </source>
</reference>
<evidence type="ECO:0000256" key="1">
    <source>
        <dbReference type="SAM" id="MobiDB-lite"/>
    </source>
</evidence>
<sequence>MKGFPPPHGGGTETFLTLRLPDSVISRLKPWSARDVQSWGAREDEALLIGAYKYGFGAWAPAAAASAAAEGTASSSAIPEGTSSSSGIPDECQLLQQQQPQEVSNDPNLCLPQIRDIKFDKLKMRALRTLKLIEKQLLHSGSSSSSSSAARNTRSLRPSPVAAAAAGAAAATDLT</sequence>
<evidence type="ECO:0000313" key="3">
    <source>
        <dbReference type="Proteomes" id="UP000030747"/>
    </source>
</evidence>
<proteinExistence type="predicted"/>
<reference evidence="2" key="2">
    <citation type="submission" date="2013-10" db="EMBL/GenBank/DDBJ databases">
        <authorList>
            <person name="Aslett M."/>
        </authorList>
    </citation>
    <scope>NUCLEOTIDE SEQUENCE [LARGE SCALE GENOMIC DNA]</scope>
    <source>
        <strain evidence="2">Houghton</strain>
    </source>
</reference>
<gene>
    <name evidence="2" type="ORF">ETH_00039820</name>
</gene>
<dbReference type="RefSeq" id="XP_013231564.1">
    <property type="nucleotide sequence ID" value="XM_013376110.1"/>
</dbReference>
<feature type="compositionally biased region" description="Low complexity" evidence="1">
    <location>
        <begin position="162"/>
        <end position="175"/>
    </location>
</feature>
<keyword evidence="3" id="KW-1185">Reference proteome</keyword>
<dbReference type="Proteomes" id="UP000030747">
    <property type="component" value="Unassembled WGS sequence"/>
</dbReference>
<dbReference type="Gene3D" id="1.10.10.60">
    <property type="entry name" value="Homeodomain-like"/>
    <property type="match status" value="1"/>
</dbReference>